<evidence type="ECO:0008006" key="3">
    <source>
        <dbReference type="Google" id="ProtNLM"/>
    </source>
</evidence>
<dbReference type="Proteomes" id="UP000032027">
    <property type="component" value="Chromosome"/>
</dbReference>
<accession>A0A0C5C168</accession>
<dbReference type="AlphaFoldDB" id="A0A0C5C168"/>
<gene>
    <name evidence="1" type="ORF">NPIRD3C_1860</name>
</gene>
<proteinExistence type="predicted"/>
<dbReference type="Pfam" id="PF20364">
    <property type="entry name" value="DUF6659"/>
    <property type="match status" value="1"/>
</dbReference>
<dbReference type="OrthoDB" id="8852at2157"/>
<organism evidence="1 2">
    <name type="scientific">Nitrosopumilus piranensis</name>
    <dbReference type="NCBI Taxonomy" id="1582439"/>
    <lineage>
        <taxon>Archaea</taxon>
        <taxon>Nitrososphaerota</taxon>
        <taxon>Nitrososphaeria</taxon>
        <taxon>Nitrosopumilales</taxon>
        <taxon>Nitrosopumilaceae</taxon>
        <taxon>Nitrosopumilus</taxon>
    </lineage>
</organism>
<dbReference type="RefSeq" id="WP_148703796.1">
    <property type="nucleotide sequence ID" value="NZ_CP010868.1"/>
</dbReference>
<evidence type="ECO:0000313" key="1">
    <source>
        <dbReference type="EMBL" id="AJM93070.1"/>
    </source>
</evidence>
<dbReference type="KEGG" id="nid:NPIRD3C_1860"/>
<dbReference type="PATRIC" id="fig|1582439.9.peg.1916"/>
<dbReference type="GeneID" id="41600949"/>
<dbReference type="InterPro" id="IPR046600">
    <property type="entry name" value="DUF6659"/>
</dbReference>
<protein>
    <recommendedName>
        <fullName evidence="3">Roadblock/LAMTOR2 domain-containing protein</fullName>
    </recommendedName>
</protein>
<sequence length="116" mass="13286">MNPKKLCSLILGLEPQIRSVYVYHNNGELLAGGMHDGISSLLPPDELTKSIHNTLLRWKTRELMYPFLGTGKYSLTEYEEVKRITFPLKNYAVLVIGMETTAEHNVIIEKIRQLIE</sequence>
<dbReference type="EMBL" id="CP010868">
    <property type="protein sequence ID" value="AJM93070.1"/>
    <property type="molecule type" value="Genomic_DNA"/>
</dbReference>
<name>A0A0C5C168_9ARCH</name>
<reference evidence="1 2" key="3">
    <citation type="journal article" date="2019" name="Int. J. Syst. Evol. Microbiol.">
        <title>Nitrosopumilus adriaticus sp. nov. and Nitrosopumilus piranensis sp. nov., two ammonia-oxidizing archaea from the Adriatic Sea and members of the class Nitrososphaeria.</title>
        <authorList>
            <person name="Bayer B."/>
            <person name="Vojvoda J."/>
            <person name="Reinthaler T."/>
            <person name="Reyes C."/>
            <person name="Pinto M."/>
            <person name="Herndl G.J."/>
        </authorList>
    </citation>
    <scope>NUCLEOTIDE SEQUENCE [LARGE SCALE GENOMIC DNA]</scope>
    <source>
        <strain evidence="1 2">D3C</strain>
    </source>
</reference>
<reference evidence="2" key="1">
    <citation type="submission" date="2015-02" db="EMBL/GenBank/DDBJ databases">
        <title>Characterization of two novel Thaumarchaeota isolated from the Northern Adriatic Sea.</title>
        <authorList>
            <person name="Bayer B."/>
            <person name="Vojvoda J."/>
            <person name="Offre P."/>
            <person name="Srivastava A."/>
            <person name="Elisabeth N."/>
            <person name="Garcia J.A.L."/>
            <person name="Schleper C."/>
            <person name="Herndl G.J."/>
        </authorList>
    </citation>
    <scope>NUCLEOTIDE SEQUENCE [LARGE SCALE GENOMIC DNA]</scope>
    <source>
        <strain evidence="2">D3C</strain>
    </source>
</reference>
<keyword evidence="2" id="KW-1185">Reference proteome</keyword>
<reference evidence="1 2" key="2">
    <citation type="journal article" date="2016" name="ISME J.">
        <title>Physiological and genomic characterization of two novel marine thaumarchaeal strains indicates niche differentiation.</title>
        <authorList>
            <person name="Bayer B."/>
            <person name="Vojvoda J."/>
            <person name="Offre P."/>
            <person name="Alves R.J."/>
            <person name="Elisabeth N.H."/>
            <person name="Garcia J.A."/>
            <person name="Volland J.M."/>
            <person name="Srivastava A."/>
            <person name="Schleper C."/>
            <person name="Herndl G.J."/>
        </authorList>
    </citation>
    <scope>NUCLEOTIDE SEQUENCE [LARGE SCALE GENOMIC DNA]</scope>
    <source>
        <strain evidence="1 2">D3C</strain>
    </source>
</reference>
<evidence type="ECO:0000313" key="2">
    <source>
        <dbReference type="Proteomes" id="UP000032027"/>
    </source>
</evidence>
<dbReference type="HOGENOM" id="CLU_128582_2_1_2"/>